<dbReference type="STRING" id="428990.SAMN06295987_10136"/>
<evidence type="ECO:0000313" key="1">
    <source>
        <dbReference type="EMBL" id="SLJ86030.1"/>
    </source>
</evidence>
<protein>
    <submittedName>
        <fullName evidence="1">Uncharacterized conserved protein, DUF736 family</fullName>
    </submittedName>
</protein>
<proteinExistence type="predicted"/>
<evidence type="ECO:0000313" key="2">
    <source>
        <dbReference type="Proteomes" id="UP000190989"/>
    </source>
</evidence>
<dbReference type="AlphaFoldDB" id="A0A1U6GRH9"/>
<dbReference type="Pfam" id="PF05284">
    <property type="entry name" value="DUF736"/>
    <property type="match status" value="1"/>
</dbReference>
<dbReference type="Proteomes" id="UP000190989">
    <property type="component" value="Unassembled WGS sequence"/>
</dbReference>
<organism evidence="1 2">
    <name type="scientific">Novosphingobium mathurense</name>
    <dbReference type="NCBI Taxonomy" id="428990"/>
    <lineage>
        <taxon>Bacteria</taxon>
        <taxon>Pseudomonadati</taxon>
        <taxon>Pseudomonadota</taxon>
        <taxon>Alphaproteobacteria</taxon>
        <taxon>Sphingomonadales</taxon>
        <taxon>Sphingomonadaceae</taxon>
        <taxon>Novosphingobium</taxon>
    </lineage>
</organism>
<sequence length="114" mass="13222">MMRRRIIGRFKRSKQGGWEGEISTLAIQRQIRLVPNDDRVSDRAPSFRVMLGWHHIGDAWERTSHSEPPREYLRVRIDDPFYPISAMLFPDAEGLTAHLVLPPERTNFHSDTAG</sequence>
<reference evidence="2" key="1">
    <citation type="submission" date="2017-02" db="EMBL/GenBank/DDBJ databases">
        <authorList>
            <person name="Varghese N."/>
            <person name="Submissions S."/>
        </authorList>
    </citation>
    <scope>NUCLEOTIDE SEQUENCE [LARGE SCALE GENOMIC DNA]</scope>
    <source>
        <strain evidence="2">SM117</strain>
    </source>
</reference>
<name>A0A1U6GRH9_9SPHN</name>
<keyword evidence="2" id="KW-1185">Reference proteome</keyword>
<dbReference type="EMBL" id="FVZE01000001">
    <property type="protein sequence ID" value="SLJ86030.1"/>
    <property type="molecule type" value="Genomic_DNA"/>
</dbReference>
<accession>A0A1U6GRH9</accession>
<dbReference type="InterPro" id="IPR007948">
    <property type="entry name" value="DUF736"/>
</dbReference>
<gene>
    <name evidence="1" type="ORF">SAMN06295987_10136</name>
</gene>